<dbReference type="RefSeq" id="WP_313832284.1">
    <property type="nucleotide sequence ID" value="NZ_JAQOUE010000001.1"/>
</dbReference>
<reference evidence="3 4" key="1">
    <citation type="journal article" date="2023" name="ISME J.">
        <title>Cultivation and genomic characterization of novel and ubiquitous marine nitrite-oxidizing bacteria from the Nitrospirales.</title>
        <authorList>
            <person name="Mueller A.J."/>
            <person name="Daebeler A."/>
            <person name="Herbold C.W."/>
            <person name="Kirkegaard R.H."/>
            <person name="Daims H."/>
        </authorList>
    </citation>
    <scope>NUCLEOTIDE SEQUENCE [LARGE SCALE GENOMIC DNA]</scope>
    <source>
        <strain evidence="3 4">EB</strain>
    </source>
</reference>
<dbReference type="Proteomes" id="UP001250932">
    <property type="component" value="Unassembled WGS sequence"/>
</dbReference>
<keyword evidence="2" id="KW-1133">Transmembrane helix</keyword>
<proteinExistence type="predicted"/>
<protein>
    <recommendedName>
        <fullName evidence="5">SH3b domain-containing protein</fullName>
    </recommendedName>
</protein>
<feature type="compositionally biased region" description="Polar residues" evidence="1">
    <location>
        <begin position="84"/>
        <end position="109"/>
    </location>
</feature>
<name>A0ABU3K693_9BACT</name>
<organism evidence="3 4">
    <name type="scientific">Candidatus Nitronereus thalassa</name>
    <dbReference type="NCBI Taxonomy" id="3020898"/>
    <lineage>
        <taxon>Bacteria</taxon>
        <taxon>Pseudomonadati</taxon>
        <taxon>Nitrospirota</taxon>
        <taxon>Nitrospiria</taxon>
        <taxon>Nitrospirales</taxon>
        <taxon>Nitrospiraceae</taxon>
        <taxon>Candidatus Nitronereus</taxon>
    </lineage>
</organism>
<comment type="caution">
    <text evidence="3">The sequence shown here is derived from an EMBL/GenBank/DDBJ whole genome shotgun (WGS) entry which is preliminary data.</text>
</comment>
<accession>A0ABU3K693</accession>
<keyword evidence="2" id="KW-0472">Membrane</keyword>
<evidence type="ECO:0008006" key="5">
    <source>
        <dbReference type="Google" id="ProtNLM"/>
    </source>
</evidence>
<gene>
    <name evidence="3" type="ORF">PPG34_06210</name>
</gene>
<dbReference type="EMBL" id="JAQOUE010000001">
    <property type="protein sequence ID" value="MDT7041939.1"/>
    <property type="molecule type" value="Genomic_DNA"/>
</dbReference>
<keyword evidence="4" id="KW-1185">Reference proteome</keyword>
<keyword evidence="2" id="KW-0812">Transmembrane</keyword>
<feature type="region of interest" description="Disordered" evidence="1">
    <location>
        <begin position="84"/>
        <end position="115"/>
    </location>
</feature>
<feature type="transmembrane region" description="Helical" evidence="2">
    <location>
        <begin position="51"/>
        <end position="68"/>
    </location>
</feature>
<sequence>MNPAFTLPGSSGTFHPWALLFAQNAEKDLDFDDGLDDMDDLDPKPPSRRPLVLILLLLIIAGVGYFLMDPGALSSLTSMITAPASKTQDQAVDSNTPTRSEGKAASTSHPPTPSYREGQLVAVVTPHDGPSTIKLSGDAEGKQPGPLVKTGELLTILDGAIVENTWIYLVHTKSGASGWVSEHQLKAQS</sequence>
<evidence type="ECO:0000256" key="1">
    <source>
        <dbReference type="SAM" id="MobiDB-lite"/>
    </source>
</evidence>
<evidence type="ECO:0000256" key="2">
    <source>
        <dbReference type="SAM" id="Phobius"/>
    </source>
</evidence>
<evidence type="ECO:0000313" key="4">
    <source>
        <dbReference type="Proteomes" id="UP001250932"/>
    </source>
</evidence>
<evidence type="ECO:0000313" key="3">
    <source>
        <dbReference type="EMBL" id="MDT7041939.1"/>
    </source>
</evidence>